<evidence type="ECO:0000313" key="3">
    <source>
        <dbReference type="Proteomes" id="UP000018888"/>
    </source>
</evidence>
<dbReference type="Proteomes" id="UP000018888">
    <property type="component" value="Unassembled WGS sequence"/>
</dbReference>
<protein>
    <submittedName>
        <fullName evidence="2">Uncharacterized protein</fullName>
    </submittedName>
</protein>
<keyword evidence="1" id="KW-0175">Coiled coil</keyword>
<keyword evidence="3" id="KW-1185">Reference proteome</keyword>
<evidence type="ECO:0000256" key="1">
    <source>
        <dbReference type="SAM" id="Coils"/>
    </source>
</evidence>
<proteinExistence type="predicted"/>
<comment type="caution">
    <text evidence="2">The sequence shown here is derived from an EMBL/GenBank/DDBJ whole genome shotgun (WGS) entry which is preliminary data.</text>
</comment>
<reference evidence="2 3" key="1">
    <citation type="journal article" date="2013" name="Proc. Natl. Acad. Sci. U.S.A.">
        <title>Genome of an arbuscular mycorrhizal fungus provides insight into the oldest plant symbiosis.</title>
        <authorList>
            <person name="Tisserant E."/>
            <person name="Malbreil M."/>
            <person name="Kuo A."/>
            <person name="Kohler A."/>
            <person name="Symeonidi A."/>
            <person name="Balestrini R."/>
            <person name="Charron P."/>
            <person name="Duensing N."/>
            <person name="Frei Dit Frey N."/>
            <person name="Gianinazzi-Pearson V."/>
            <person name="Gilbert L.B."/>
            <person name="Handa Y."/>
            <person name="Herr J.R."/>
            <person name="Hijri M."/>
            <person name="Koul R."/>
            <person name="Kawaguchi M."/>
            <person name="Krajinski F."/>
            <person name="Lammers P.J."/>
            <person name="Masclaux F.G."/>
            <person name="Murat C."/>
            <person name="Morin E."/>
            <person name="Ndikumana S."/>
            <person name="Pagni M."/>
            <person name="Petitpierre D."/>
            <person name="Requena N."/>
            <person name="Rosikiewicz P."/>
            <person name="Riley R."/>
            <person name="Saito K."/>
            <person name="San Clemente H."/>
            <person name="Shapiro H."/>
            <person name="van Tuinen D."/>
            <person name="Becard G."/>
            <person name="Bonfante P."/>
            <person name="Paszkowski U."/>
            <person name="Shachar-Hill Y.Y."/>
            <person name="Tuskan G.A."/>
            <person name="Young P.W."/>
            <person name="Sanders I.R."/>
            <person name="Henrissat B."/>
            <person name="Rensing S.A."/>
            <person name="Grigoriev I.V."/>
            <person name="Corradi N."/>
            <person name="Roux C."/>
            <person name="Martin F."/>
        </authorList>
    </citation>
    <scope>NUCLEOTIDE SEQUENCE [LARGE SCALE GENOMIC DNA]</scope>
    <source>
        <strain evidence="2 3">DAOM 197198</strain>
    </source>
</reference>
<accession>A0A2P4Q8C3</accession>
<gene>
    <name evidence="2" type="ORF">GLOIN_2v1771882</name>
</gene>
<dbReference type="AlphaFoldDB" id="A0A2P4Q8C3"/>
<feature type="coiled-coil region" evidence="1">
    <location>
        <begin position="133"/>
        <end position="162"/>
    </location>
</feature>
<organism evidence="2 3">
    <name type="scientific">Rhizophagus irregularis (strain DAOM 181602 / DAOM 197198 / MUCL 43194)</name>
    <name type="common">Arbuscular mycorrhizal fungus</name>
    <name type="synonym">Glomus intraradices</name>
    <dbReference type="NCBI Taxonomy" id="747089"/>
    <lineage>
        <taxon>Eukaryota</taxon>
        <taxon>Fungi</taxon>
        <taxon>Fungi incertae sedis</taxon>
        <taxon>Mucoromycota</taxon>
        <taxon>Glomeromycotina</taxon>
        <taxon>Glomeromycetes</taxon>
        <taxon>Glomerales</taxon>
        <taxon>Glomeraceae</taxon>
        <taxon>Rhizophagus</taxon>
    </lineage>
</organism>
<dbReference type="VEuPathDB" id="FungiDB:RhiirFUN_017031"/>
<reference evidence="2 3" key="2">
    <citation type="journal article" date="2018" name="New Phytol.">
        <title>High intraspecific genome diversity in the model arbuscular mycorrhizal symbiont Rhizophagus irregularis.</title>
        <authorList>
            <person name="Chen E.C.H."/>
            <person name="Morin E."/>
            <person name="Beaudet D."/>
            <person name="Noel J."/>
            <person name="Yildirir G."/>
            <person name="Ndikumana S."/>
            <person name="Charron P."/>
            <person name="St-Onge C."/>
            <person name="Giorgi J."/>
            <person name="Kruger M."/>
            <person name="Marton T."/>
            <person name="Ropars J."/>
            <person name="Grigoriev I.V."/>
            <person name="Hainaut M."/>
            <person name="Henrissat B."/>
            <person name="Roux C."/>
            <person name="Martin F."/>
            <person name="Corradi N."/>
        </authorList>
    </citation>
    <scope>NUCLEOTIDE SEQUENCE [LARGE SCALE GENOMIC DNA]</scope>
    <source>
        <strain evidence="2 3">DAOM 197198</strain>
    </source>
</reference>
<sequence>MSFKIVAPDDLKDVIGSVVSPTISDDILPPVLDNYDNVPAHYLSIRKHNLKPLTVGSNAWLSHMKEIYDIYVEDMKYEQGKTDAGLRWDTTSEKGIYQEGLCNMLMEYTTARHDYELKLLEVSSNTQTVPVSLKKSEQRKREKELQKKILKDNEILERLRDRVDAIDHAIYTEYHQEEVGLKFEPCAIMNDRPLV</sequence>
<dbReference type="EMBL" id="AUPC02000077">
    <property type="protein sequence ID" value="POG73891.1"/>
    <property type="molecule type" value="Genomic_DNA"/>
</dbReference>
<evidence type="ECO:0000313" key="2">
    <source>
        <dbReference type="EMBL" id="POG73891.1"/>
    </source>
</evidence>
<name>A0A2P4Q8C3_RHIID</name>